<protein>
    <recommendedName>
        <fullName evidence="3">DUF3575 domain-containing protein</fullName>
    </recommendedName>
</protein>
<dbReference type="EMBL" id="AP019725">
    <property type="protein sequence ID" value="BBK89552.1"/>
    <property type="molecule type" value="Genomic_DNA"/>
</dbReference>
<organism evidence="1 2">
    <name type="scientific">Bacteroides uniformis</name>
    <dbReference type="NCBI Taxonomy" id="820"/>
    <lineage>
        <taxon>Bacteria</taxon>
        <taxon>Pseudomonadati</taxon>
        <taxon>Bacteroidota</taxon>
        <taxon>Bacteroidia</taxon>
        <taxon>Bacteroidales</taxon>
        <taxon>Bacteroidaceae</taxon>
        <taxon>Bacteroides</taxon>
    </lineage>
</organism>
<dbReference type="Proteomes" id="UP000320533">
    <property type="component" value="Plasmid pBUN1"/>
</dbReference>
<dbReference type="Pfam" id="PF12099">
    <property type="entry name" value="DUF3575"/>
    <property type="match status" value="1"/>
</dbReference>
<evidence type="ECO:0008006" key="3">
    <source>
        <dbReference type="Google" id="ProtNLM"/>
    </source>
</evidence>
<sequence>MYGKLRMSFISLVLFFGSVECFGQFYSARTNILGLVTGNLNAEFGMTLNKKFSLHLPVQYNPFIYSKSNNTKFQNLTVLPGVRYWFRESFRDPFVGFSVLASRYNIGNIWDKYRYDGWGLGAGLSFGWTYPMAPRWNFEWELGLAAFWANHDKSLCKTCGYKFDHERKVYLIPHKISVNLIYLF</sequence>
<accession>A0A4Y1VMK8</accession>
<dbReference type="SUPFAM" id="SSF56925">
    <property type="entry name" value="OMPA-like"/>
    <property type="match status" value="1"/>
</dbReference>
<evidence type="ECO:0000313" key="2">
    <source>
        <dbReference type="Proteomes" id="UP000320533"/>
    </source>
</evidence>
<dbReference type="InterPro" id="IPR021958">
    <property type="entry name" value="DUF3575"/>
</dbReference>
<geneLocation type="plasmid" evidence="2">
    <name>pbun1 dna</name>
</geneLocation>
<dbReference type="InterPro" id="IPR011250">
    <property type="entry name" value="OMP/PagP_B-barrel"/>
</dbReference>
<gene>
    <name evidence="1" type="ORF">Bun01g_39220</name>
</gene>
<dbReference type="KEGG" id="bun:Bun01g_39220"/>
<reference evidence="1 2" key="1">
    <citation type="submission" date="2019-06" db="EMBL/GenBank/DDBJ databases">
        <title>Complete genome sequence of Bacteroides uniformis NBRC 113350.</title>
        <authorList>
            <person name="Miura T."/>
            <person name="Furukawa M."/>
            <person name="Shimamura M."/>
            <person name="Ohyama Y."/>
            <person name="Yamazoe A."/>
            <person name="Kawasaki H."/>
        </authorList>
    </citation>
    <scope>NUCLEOTIDE SEQUENCE [LARGE SCALE GENOMIC DNA]</scope>
    <source>
        <strain evidence="1 2">NBRC 113350</strain>
        <plasmid evidence="2">pbun1 dna</plasmid>
    </source>
</reference>
<proteinExistence type="predicted"/>
<evidence type="ECO:0000313" key="1">
    <source>
        <dbReference type="EMBL" id="BBK89552.1"/>
    </source>
</evidence>
<keyword evidence="1" id="KW-0614">Plasmid</keyword>
<dbReference type="AlphaFoldDB" id="A0A4Y1VMK8"/>
<name>A0A4Y1VMK8_BACUN</name>